<gene>
    <name evidence="1" type="ORF">NLG97_g9445</name>
</gene>
<keyword evidence="2" id="KW-1185">Reference proteome</keyword>
<organism evidence="1 2">
    <name type="scientific">Lecanicillium saksenae</name>
    <dbReference type="NCBI Taxonomy" id="468837"/>
    <lineage>
        <taxon>Eukaryota</taxon>
        <taxon>Fungi</taxon>
        <taxon>Dikarya</taxon>
        <taxon>Ascomycota</taxon>
        <taxon>Pezizomycotina</taxon>
        <taxon>Sordariomycetes</taxon>
        <taxon>Hypocreomycetidae</taxon>
        <taxon>Hypocreales</taxon>
        <taxon>Cordycipitaceae</taxon>
        <taxon>Lecanicillium</taxon>
    </lineage>
</organism>
<evidence type="ECO:0000313" key="1">
    <source>
        <dbReference type="EMBL" id="KAJ3475479.1"/>
    </source>
</evidence>
<name>A0ACC1QHP3_9HYPO</name>
<protein>
    <submittedName>
        <fullName evidence="1">Uncharacterized protein</fullName>
    </submittedName>
</protein>
<dbReference type="EMBL" id="JANAKD010001953">
    <property type="protein sequence ID" value="KAJ3475479.1"/>
    <property type="molecule type" value="Genomic_DNA"/>
</dbReference>
<proteinExistence type="predicted"/>
<dbReference type="Proteomes" id="UP001148737">
    <property type="component" value="Unassembled WGS sequence"/>
</dbReference>
<evidence type="ECO:0000313" key="2">
    <source>
        <dbReference type="Proteomes" id="UP001148737"/>
    </source>
</evidence>
<accession>A0ACC1QHP3</accession>
<comment type="caution">
    <text evidence="1">The sequence shown here is derived from an EMBL/GenBank/DDBJ whole genome shotgun (WGS) entry which is preliminary data.</text>
</comment>
<reference evidence="1" key="1">
    <citation type="submission" date="2022-07" db="EMBL/GenBank/DDBJ databases">
        <title>Genome Sequence of Lecanicillium saksenae.</title>
        <authorList>
            <person name="Buettner E."/>
        </authorList>
    </citation>
    <scope>NUCLEOTIDE SEQUENCE</scope>
    <source>
        <strain evidence="1">VT-O1</strain>
    </source>
</reference>
<sequence>MKFAIATAFLAACASAVEMKACSGTDMSGSCTAKTSLGSKSGNWKSYNFRASTNRCVRVCNGCTSLGWRCQSYSNNNIRFNKFIIFDWAGGTVHIQGRSLFQLQLDIPAAPFRPFPAAPSRILERRDPTTCHTQERSRYDTSINPTPHISCDVPVNRAVDTPGRTPAGCCQFLPIPPFYDIHTVMTQPANGSSAPANGSTVPKVGPHPGFISSSNQYSSETRIRRMFRSNGCDPAREDNYRLQGVQLIENVREHLRLPVRTFDTACIYFHKFRLNFRDAEYNCQDAALASLFVACKVEDTIKKSKDILAAAYAVKNPEKPTPTDDKVRSTSHLSLGTAPAVI</sequence>